<keyword evidence="3" id="KW-0812">Transmembrane</keyword>
<evidence type="ECO:0000256" key="3">
    <source>
        <dbReference type="SAM" id="Phobius"/>
    </source>
</evidence>
<proteinExistence type="predicted"/>
<reference evidence="4 5" key="1">
    <citation type="submission" date="2019-10" db="EMBL/GenBank/DDBJ databases">
        <title>Draft Genome Assembly of Rhodococcus zopfii DSM44189.</title>
        <authorList>
            <person name="Sutton J.M."/>
            <person name="Akob D.M."/>
            <person name="Bushman T.J."/>
        </authorList>
    </citation>
    <scope>NUCLEOTIDE SEQUENCE [LARGE SCALE GENOMIC DNA]</scope>
    <source>
        <strain evidence="4 5">DSM 44189</strain>
    </source>
</reference>
<dbReference type="EMBL" id="WBMO01000001">
    <property type="protein sequence ID" value="MDV2477063.1"/>
    <property type="molecule type" value="Genomic_DNA"/>
</dbReference>
<dbReference type="PANTHER" id="PTHR37042">
    <property type="entry name" value="OUTER MEMBRANE PROTEIN RV1973"/>
    <property type="match status" value="1"/>
</dbReference>
<gene>
    <name evidence="4" type="ORF">F8M49_20170</name>
</gene>
<keyword evidence="3" id="KW-1133">Transmembrane helix</keyword>
<protein>
    <recommendedName>
        <fullName evidence="6">Mce-associated membrane protein</fullName>
    </recommendedName>
</protein>
<evidence type="ECO:0000256" key="1">
    <source>
        <dbReference type="ARBA" id="ARBA00004370"/>
    </source>
</evidence>
<evidence type="ECO:0000313" key="4">
    <source>
        <dbReference type="EMBL" id="MDV2477063.1"/>
    </source>
</evidence>
<evidence type="ECO:0008006" key="6">
    <source>
        <dbReference type="Google" id="ProtNLM"/>
    </source>
</evidence>
<comment type="caution">
    <text evidence="4">The sequence shown here is derived from an EMBL/GenBank/DDBJ whole genome shotgun (WGS) entry which is preliminary data.</text>
</comment>
<sequence>MRNVIPEVSEGIASGPFARRPAVRYLAVAVAVGLIAVAAAATLRLHEYRRVDDARDQARDRATALIADVLSYDFTTVEAHFDEVLPQLGGDLRDRFDRVGREVVVPSAKDRQVVTTATVVESSVVSASPDTVALLFFVNQSTTSTDSAAPRLDGSRVRVVMSETGGTWVMTEMTPV</sequence>
<name>A0ABU3WT07_9NOCA</name>
<feature type="transmembrane region" description="Helical" evidence="3">
    <location>
        <begin position="25"/>
        <end position="45"/>
    </location>
</feature>
<keyword evidence="2 3" id="KW-0472">Membrane</keyword>
<dbReference type="PANTHER" id="PTHR37042:SF4">
    <property type="entry name" value="OUTER MEMBRANE PROTEIN RV1973"/>
    <property type="match status" value="1"/>
</dbReference>
<keyword evidence="5" id="KW-1185">Reference proteome</keyword>
<organism evidence="4 5">
    <name type="scientific">Rhodococcus zopfii</name>
    <dbReference type="NCBI Taxonomy" id="43772"/>
    <lineage>
        <taxon>Bacteria</taxon>
        <taxon>Bacillati</taxon>
        <taxon>Actinomycetota</taxon>
        <taxon>Actinomycetes</taxon>
        <taxon>Mycobacteriales</taxon>
        <taxon>Nocardiaceae</taxon>
        <taxon>Rhodococcus</taxon>
    </lineage>
</organism>
<comment type="subcellular location">
    <subcellularLocation>
        <location evidence="1">Membrane</location>
    </subcellularLocation>
</comment>
<evidence type="ECO:0000256" key="2">
    <source>
        <dbReference type="ARBA" id="ARBA00023136"/>
    </source>
</evidence>
<evidence type="ECO:0000313" key="5">
    <source>
        <dbReference type="Proteomes" id="UP001275440"/>
    </source>
</evidence>
<dbReference type="Proteomes" id="UP001275440">
    <property type="component" value="Unassembled WGS sequence"/>
</dbReference>
<accession>A0ABU3WT07</accession>